<protein>
    <submittedName>
        <fullName evidence="1">Uncharacterized protein</fullName>
    </submittedName>
</protein>
<dbReference type="AlphaFoldDB" id="A0A512M4B4"/>
<dbReference type="RefSeq" id="WP_218032890.1">
    <property type="nucleotide sequence ID" value="NZ_BKAG01000004.1"/>
</dbReference>
<evidence type="ECO:0000313" key="1">
    <source>
        <dbReference type="EMBL" id="GEP41558.1"/>
    </source>
</evidence>
<gene>
    <name evidence="1" type="ORF">BGE01nite_08490</name>
</gene>
<comment type="caution">
    <text evidence="1">The sequence shown here is derived from an EMBL/GenBank/DDBJ whole genome shotgun (WGS) entry which is preliminary data.</text>
</comment>
<proteinExistence type="predicted"/>
<name>A0A512M4B4_9BACT</name>
<evidence type="ECO:0000313" key="2">
    <source>
        <dbReference type="Proteomes" id="UP000321577"/>
    </source>
</evidence>
<dbReference type="EMBL" id="BKAG01000004">
    <property type="protein sequence ID" value="GEP41558.1"/>
    <property type="molecule type" value="Genomic_DNA"/>
</dbReference>
<accession>A0A512M4B4</accession>
<sequence>MSALYSADALTPITEGASPHFMKVMSHLEVGGSSLSYQEQSSIWASLSSFFDNALAKMPAEQKKDVPPNLSFAKLFDVMGLDQVKAVGSSVRALPNGQNHLTTFAFIPEGRKGLMTLSGGAAEPLVLHAVSPKGTDLVLEFPLHTKDAAKAILEHVRPLMPKAEQAKMDESMKTPIPVLGLSSGELLEKLAARVALVARLNPEQQLPAGQSGVMMPGIDAALVIDRIGWLLEPLSQQFLPVLKNGGAPVDLKEEGNAVIITFKGPMGPEPMDFQPSLHWDKAADRVILATRTSFLKALLDPADKLAKTPAFETEWQGLPASGNGALYVSTRLQQELLKLVPQAMKQSQSSASEMEMWTAILDWSKPYTAHAQAFAQVNLADGSLGAANTTLPVSQPSALATITTISIMASLAVPTVNVIQDMSKQTAMSTRAREVAVALKVYAKKKGNGKLPAKLSTLVLEGLLPDDTALFAEDPVTKAPVAWLYDPTITDDSPGDAIILATPFTYRGKGGGKRVILQNDISALVITGDDFDARRKDTLE</sequence>
<keyword evidence="2" id="KW-1185">Reference proteome</keyword>
<reference evidence="1 2" key="1">
    <citation type="submission" date="2019-07" db="EMBL/GenBank/DDBJ databases">
        <title>Whole genome shotgun sequence of Brevifollis gellanilyticus NBRC 108608.</title>
        <authorList>
            <person name="Hosoyama A."/>
            <person name="Uohara A."/>
            <person name="Ohji S."/>
            <person name="Ichikawa N."/>
        </authorList>
    </citation>
    <scope>NUCLEOTIDE SEQUENCE [LARGE SCALE GENOMIC DNA]</scope>
    <source>
        <strain evidence="1 2">NBRC 108608</strain>
    </source>
</reference>
<organism evidence="1 2">
    <name type="scientific">Brevifollis gellanilyticus</name>
    <dbReference type="NCBI Taxonomy" id="748831"/>
    <lineage>
        <taxon>Bacteria</taxon>
        <taxon>Pseudomonadati</taxon>
        <taxon>Verrucomicrobiota</taxon>
        <taxon>Verrucomicrobiia</taxon>
        <taxon>Verrucomicrobiales</taxon>
        <taxon>Verrucomicrobiaceae</taxon>
    </lineage>
</organism>
<dbReference type="Proteomes" id="UP000321577">
    <property type="component" value="Unassembled WGS sequence"/>
</dbReference>